<comment type="catalytic activity">
    <reaction evidence="10">
        <text>an acyl phosphate + sn-glycerol 3-phosphate = a 1-acyl-sn-glycero-3-phosphate + phosphate</text>
        <dbReference type="Rhea" id="RHEA:34075"/>
        <dbReference type="ChEBI" id="CHEBI:43474"/>
        <dbReference type="ChEBI" id="CHEBI:57597"/>
        <dbReference type="ChEBI" id="CHEBI:57970"/>
        <dbReference type="ChEBI" id="CHEBI:59918"/>
        <dbReference type="EC" id="2.3.1.275"/>
    </reaction>
</comment>
<comment type="subunit">
    <text evidence="10">Probably interacts with PlsX.</text>
</comment>
<dbReference type="InterPro" id="IPR003811">
    <property type="entry name" value="G3P_acylTferase_PlsY"/>
</dbReference>
<evidence type="ECO:0000256" key="3">
    <source>
        <dbReference type="ARBA" id="ARBA00022679"/>
    </source>
</evidence>
<evidence type="ECO:0000256" key="7">
    <source>
        <dbReference type="ARBA" id="ARBA00023136"/>
    </source>
</evidence>
<dbReference type="PANTHER" id="PTHR30309">
    <property type="entry name" value="INNER MEMBRANE PROTEIN YGIH"/>
    <property type="match status" value="1"/>
</dbReference>
<dbReference type="SMART" id="SM01207">
    <property type="entry name" value="G3P_acyltransf"/>
    <property type="match status" value="1"/>
</dbReference>
<dbReference type="GO" id="GO:0004366">
    <property type="term" value="F:glycerol-3-phosphate O-acyltransferase activity"/>
    <property type="evidence" value="ECO:0007669"/>
    <property type="project" value="UniProtKB-EC"/>
</dbReference>
<keyword evidence="11" id="KW-0012">Acyltransferase</keyword>
<evidence type="ECO:0000256" key="5">
    <source>
        <dbReference type="ARBA" id="ARBA00022989"/>
    </source>
</evidence>
<feature type="transmembrane region" description="Helical" evidence="10">
    <location>
        <begin position="84"/>
        <end position="106"/>
    </location>
</feature>
<keyword evidence="8 10" id="KW-0594">Phospholipid biosynthesis</keyword>
<sequence length="212" mass="22334">MLVLILKVVVAYLLGSVSGSLLLGRRAGFDIREAGSGNAGGTNALRTRGWRFALGVVLIDVSKGALAVWLALLVPTLESSPGRYVEALACGFAAAIGHVLPLYYGFRGGKGAATVVGTFLVLCPLGLPPVLLLWLGVLGWTGYVGLATVVAALSLAPVVAWIAPGITDLRTYALACTVLLVLTHSGNLWRLCRGTEHRFERARVLARAFGRR</sequence>
<dbReference type="RefSeq" id="WP_255916142.1">
    <property type="nucleotide sequence ID" value="NZ_JANFQO010000023.1"/>
</dbReference>
<evidence type="ECO:0000256" key="6">
    <source>
        <dbReference type="ARBA" id="ARBA00023098"/>
    </source>
</evidence>
<keyword evidence="6 10" id="KW-0443">Lipid metabolism</keyword>
<feature type="transmembrane region" description="Helical" evidence="10">
    <location>
        <begin position="142"/>
        <end position="163"/>
    </location>
</feature>
<organism evidence="11 12">
    <name type="scientific">Tahibacter harae</name>
    <dbReference type="NCBI Taxonomy" id="2963937"/>
    <lineage>
        <taxon>Bacteria</taxon>
        <taxon>Pseudomonadati</taxon>
        <taxon>Pseudomonadota</taxon>
        <taxon>Gammaproteobacteria</taxon>
        <taxon>Lysobacterales</taxon>
        <taxon>Rhodanobacteraceae</taxon>
        <taxon>Tahibacter</taxon>
    </lineage>
</organism>
<evidence type="ECO:0000256" key="8">
    <source>
        <dbReference type="ARBA" id="ARBA00023209"/>
    </source>
</evidence>
<keyword evidence="2 10" id="KW-0444">Lipid biosynthesis</keyword>
<comment type="caution">
    <text evidence="11">The sequence shown here is derived from an EMBL/GenBank/DDBJ whole genome shotgun (WGS) entry which is preliminary data.</text>
</comment>
<evidence type="ECO:0000256" key="1">
    <source>
        <dbReference type="ARBA" id="ARBA00022475"/>
    </source>
</evidence>
<name>A0ABT1QXE1_9GAMM</name>
<evidence type="ECO:0000313" key="11">
    <source>
        <dbReference type="EMBL" id="MCQ4166953.1"/>
    </source>
</evidence>
<keyword evidence="1 10" id="KW-1003">Cell membrane</keyword>
<dbReference type="NCBIfam" id="TIGR00023">
    <property type="entry name" value="glycerol-3-phosphate 1-O-acyltransferase PlsY"/>
    <property type="match status" value="1"/>
</dbReference>
<keyword evidence="4 10" id="KW-0812">Transmembrane</keyword>
<dbReference type="Proteomes" id="UP001165498">
    <property type="component" value="Unassembled WGS sequence"/>
</dbReference>
<dbReference type="Pfam" id="PF02660">
    <property type="entry name" value="G3P_acyltransf"/>
    <property type="match status" value="1"/>
</dbReference>
<protein>
    <recommendedName>
        <fullName evidence="10">Glycerol-3-phosphate acyltransferase</fullName>
    </recommendedName>
    <alternativeName>
        <fullName evidence="10">Acyl-PO4 G3P acyltransferase</fullName>
    </alternativeName>
    <alternativeName>
        <fullName evidence="10">Acyl-phosphate--glycerol-3-phosphate acyltransferase</fullName>
    </alternativeName>
    <alternativeName>
        <fullName evidence="10">G3P acyltransferase</fullName>
        <shortName evidence="10">GPAT</shortName>
        <ecNumber evidence="10">2.3.1.275</ecNumber>
    </alternativeName>
    <alternativeName>
        <fullName evidence="10">Lysophosphatidic acid synthase</fullName>
        <shortName evidence="10">LPA synthase</shortName>
    </alternativeName>
</protein>
<comment type="function">
    <text evidence="10">Catalyzes the transfer of an acyl group from acyl-phosphate (acyl-PO(4)) to glycerol-3-phosphate (G3P) to form lysophosphatidic acid (LPA). This enzyme utilizes acyl-phosphate as fatty acyl donor, but not acyl-CoA or acyl-ACP.</text>
</comment>
<accession>A0ABT1QXE1</accession>
<feature type="transmembrane region" description="Helical" evidence="10">
    <location>
        <begin position="52"/>
        <end position="72"/>
    </location>
</feature>
<comment type="similarity">
    <text evidence="10">Belongs to the PlsY family.</text>
</comment>
<comment type="subcellular location">
    <subcellularLocation>
        <location evidence="10">Cell membrane</location>
        <topology evidence="10">Multi-pass membrane protein</topology>
    </subcellularLocation>
</comment>
<evidence type="ECO:0000256" key="4">
    <source>
        <dbReference type="ARBA" id="ARBA00022692"/>
    </source>
</evidence>
<reference evidence="11" key="1">
    <citation type="submission" date="2022-07" db="EMBL/GenBank/DDBJ databases">
        <title>Tahibacter sp., a new gammaproteobacterium isolated from the silt sample collected at pig farm.</title>
        <authorList>
            <person name="Chen H."/>
        </authorList>
    </citation>
    <scope>NUCLEOTIDE SEQUENCE</scope>
    <source>
        <strain evidence="11">P2K</strain>
    </source>
</reference>
<gene>
    <name evidence="10 11" type="primary">plsY</name>
    <name evidence="11" type="ORF">NM961_19745</name>
</gene>
<evidence type="ECO:0000313" key="12">
    <source>
        <dbReference type="Proteomes" id="UP001165498"/>
    </source>
</evidence>
<feature type="transmembrane region" description="Helical" evidence="10">
    <location>
        <begin position="112"/>
        <end position="135"/>
    </location>
</feature>
<dbReference type="HAMAP" id="MF_01043">
    <property type="entry name" value="PlsY"/>
    <property type="match status" value="1"/>
</dbReference>
<evidence type="ECO:0000256" key="10">
    <source>
        <dbReference type="HAMAP-Rule" id="MF_01043"/>
    </source>
</evidence>
<dbReference type="PANTHER" id="PTHR30309:SF0">
    <property type="entry name" value="GLYCEROL-3-PHOSPHATE ACYLTRANSFERASE-RELATED"/>
    <property type="match status" value="1"/>
</dbReference>
<keyword evidence="7 10" id="KW-0472">Membrane</keyword>
<dbReference type="EC" id="2.3.1.275" evidence="10"/>
<comment type="pathway">
    <text evidence="10">Lipid metabolism; phospholipid metabolism.</text>
</comment>
<keyword evidence="9 10" id="KW-1208">Phospholipid metabolism</keyword>
<evidence type="ECO:0000256" key="2">
    <source>
        <dbReference type="ARBA" id="ARBA00022516"/>
    </source>
</evidence>
<keyword evidence="3 10" id="KW-0808">Transferase</keyword>
<dbReference type="EMBL" id="JANFQO010000023">
    <property type="protein sequence ID" value="MCQ4166953.1"/>
    <property type="molecule type" value="Genomic_DNA"/>
</dbReference>
<keyword evidence="5 10" id="KW-1133">Transmembrane helix</keyword>
<evidence type="ECO:0000256" key="9">
    <source>
        <dbReference type="ARBA" id="ARBA00023264"/>
    </source>
</evidence>
<proteinExistence type="inferred from homology"/>
<keyword evidence="12" id="KW-1185">Reference proteome</keyword>